<keyword evidence="2" id="KW-1185">Reference proteome</keyword>
<dbReference type="EMBL" id="JACEIK010006462">
    <property type="protein sequence ID" value="MCE2055733.1"/>
    <property type="molecule type" value="Genomic_DNA"/>
</dbReference>
<evidence type="ECO:0000313" key="2">
    <source>
        <dbReference type="Proteomes" id="UP000823775"/>
    </source>
</evidence>
<comment type="caution">
    <text evidence="1">The sequence shown here is derived from an EMBL/GenBank/DDBJ whole genome shotgun (WGS) entry which is preliminary data.</text>
</comment>
<feature type="non-terminal residue" evidence="1">
    <location>
        <position position="1"/>
    </location>
</feature>
<name>A0ABS8W2F4_DATST</name>
<feature type="non-terminal residue" evidence="1">
    <location>
        <position position="80"/>
    </location>
</feature>
<organism evidence="1 2">
    <name type="scientific">Datura stramonium</name>
    <name type="common">Jimsonweed</name>
    <name type="synonym">Common thornapple</name>
    <dbReference type="NCBI Taxonomy" id="4076"/>
    <lineage>
        <taxon>Eukaryota</taxon>
        <taxon>Viridiplantae</taxon>
        <taxon>Streptophyta</taxon>
        <taxon>Embryophyta</taxon>
        <taxon>Tracheophyta</taxon>
        <taxon>Spermatophyta</taxon>
        <taxon>Magnoliopsida</taxon>
        <taxon>eudicotyledons</taxon>
        <taxon>Gunneridae</taxon>
        <taxon>Pentapetalae</taxon>
        <taxon>asterids</taxon>
        <taxon>lamiids</taxon>
        <taxon>Solanales</taxon>
        <taxon>Solanaceae</taxon>
        <taxon>Solanoideae</taxon>
        <taxon>Datureae</taxon>
        <taxon>Datura</taxon>
    </lineage>
</organism>
<evidence type="ECO:0000313" key="1">
    <source>
        <dbReference type="EMBL" id="MCE2055733.1"/>
    </source>
</evidence>
<gene>
    <name evidence="1" type="ORF">HAX54_043312</name>
</gene>
<protein>
    <submittedName>
        <fullName evidence="1">Uncharacterized protein</fullName>
    </submittedName>
</protein>
<accession>A0ABS8W2F4</accession>
<proteinExistence type="predicted"/>
<sequence>LRMKCTERLPLAKCRMRRKSRYTTSGHFPRFAFHWLSMIRDLKNTGVALDDQCLPQSTINDRRLTSTSRVSTYGSSVFHR</sequence>
<dbReference type="Proteomes" id="UP000823775">
    <property type="component" value="Unassembled WGS sequence"/>
</dbReference>
<reference evidence="1 2" key="1">
    <citation type="journal article" date="2021" name="BMC Genomics">
        <title>Datura genome reveals duplications of psychoactive alkaloid biosynthetic genes and high mutation rate following tissue culture.</title>
        <authorList>
            <person name="Rajewski A."/>
            <person name="Carter-House D."/>
            <person name="Stajich J."/>
            <person name="Litt A."/>
        </authorList>
    </citation>
    <scope>NUCLEOTIDE SEQUENCE [LARGE SCALE GENOMIC DNA]</scope>
    <source>
        <strain evidence="1">AR-01</strain>
    </source>
</reference>